<accession>A0A8S1IQN6</accession>
<dbReference type="CDD" id="cd00056">
    <property type="entry name" value="ENDO3c"/>
    <property type="match status" value="1"/>
</dbReference>
<dbReference type="Proteomes" id="UP000708148">
    <property type="component" value="Unassembled WGS sequence"/>
</dbReference>
<keyword evidence="2" id="KW-0227">DNA damage</keyword>
<dbReference type="AlphaFoldDB" id="A0A8S1IQN6"/>
<dbReference type="GO" id="GO:0005634">
    <property type="term" value="C:nucleus"/>
    <property type="evidence" value="ECO:0007669"/>
    <property type="project" value="TreeGrafter"/>
</dbReference>
<dbReference type="InterPro" id="IPR051912">
    <property type="entry name" value="Alkylbase_DNA_Glycosylase/TA"/>
</dbReference>
<evidence type="ECO:0000313" key="6">
    <source>
        <dbReference type="EMBL" id="CAD7695726.1"/>
    </source>
</evidence>
<dbReference type="PANTHER" id="PTHR43003:SF5">
    <property type="entry name" value="DNA-3-METHYLADENINE GLYCOSYLASE"/>
    <property type="match status" value="1"/>
</dbReference>
<organism evidence="6 7">
    <name type="scientific">Ostreobium quekettii</name>
    <dbReference type="NCBI Taxonomy" id="121088"/>
    <lineage>
        <taxon>Eukaryota</taxon>
        <taxon>Viridiplantae</taxon>
        <taxon>Chlorophyta</taxon>
        <taxon>core chlorophytes</taxon>
        <taxon>Ulvophyceae</taxon>
        <taxon>TCBD clade</taxon>
        <taxon>Bryopsidales</taxon>
        <taxon>Ostreobineae</taxon>
        <taxon>Ostreobiaceae</taxon>
        <taxon>Ostreobium</taxon>
    </lineage>
</organism>
<reference evidence="6" key="1">
    <citation type="submission" date="2020-12" db="EMBL/GenBank/DDBJ databases">
        <authorList>
            <person name="Iha C."/>
        </authorList>
    </citation>
    <scope>NUCLEOTIDE SEQUENCE</scope>
</reference>
<dbReference type="GO" id="GO:0032131">
    <property type="term" value="F:alkylated DNA binding"/>
    <property type="evidence" value="ECO:0007669"/>
    <property type="project" value="TreeGrafter"/>
</dbReference>
<dbReference type="Pfam" id="PF00730">
    <property type="entry name" value="HhH-GPD"/>
    <property type="match status" value="1"/>
</dbReference>
<evidence type="ECO:0000256" key="2">
    <source>
        <dbReference type="ARBA" id="ARBA00022763"/>
    </source>
</evidence>
<dbReference type="Gene3D" id="1.10.340.30">
    <property type="entry name" value="Hypothetical protein, domain 2"/>
    <property type="match status" value="1"/>
</dbReference>
<sequence length="250" mass="27299">MCPAGRACFCLGCLDGRWGCLTWRVTGGDAAAVLAPIIRDNEEPKFLLRKDEGDSCFTSLAKGILYQQISITAGSAIVRRLKDACGGAEMVTPEVVLSLDEECMRTIGVSGRKASYLKALATEFATGTLTDEGLRSMPDEELREALTKIKGVGPWTVDMFSMFYLGRPDILPVGDLAVRKGLKVLYNLPELPGVPEMESITEQWRPFRSVGSSYMWKVESEKAPRSPGKSKATKQNGKSPVSRKSKVPVM</sequence>
<name>A0A8S1IQN6_9CHLO</name>
<dbReference type="SUPFAM" id="SSF48150">
    <property type="entry name" value="DNA-glycosylase"/>
    <property type="match status" value="1"/>
</dbReference>
<dbReference type="GO" id="GO:0006307">
    <property type="term" value="P:DNA alkylation repair"/>
    <property type="evidence" value="ECO:0007669"/>
    <property type="project" value="TreeGrafter"/>
</dbReference>
<dbReference type="GO" id="GO:0043916">
    <property type="term" value="F:DNA-7-methylguanine glycosylase activity"/>
    <property type="evidence" value="ECO:0007669"/>
    <property type="project" value="TreeGrafter"/>
</dbReference>
<dbReference type="SMART" id="SM00478">
    <property type="entry name" value="ENDO3c"/>
    <property type="match status" value="1"/>
</dbReference>
<evidence type="ECO:0000256" key="4">
    <source>
        <dbReference type="SAM" id="MobiDB-lite"/>
    </source>
</evidence>
<feature type="region of interest" description="Disordered" evidence="4">
    <location>
        <begin position="218"/>
        <end position="250"/>
    </location>
</feature>
<comment type="caution">
    <text evidence="6">The sequence shown here is derived from an EMBL/GenBank/DDBJ whole genome shotgun (WGS) entry which is preliminary data.</text>
</comment>
<protein>
    <recommendedName>
        <fullName evidence="5">HhH-GPD domain-containing protein</fullName>
    </recommendedName>
</protein>
<dbReference type="GO" id="GO:0006285">
    <property type="term" value="P:base-excision repair, AP site formation"/>
    <property type="evidence" value="ECO:0007669"/>
    <property type="project" value="TreeGrafter"/>
</dbReference>
<comment type="similarity">
    <text evidence="1">Belongs to the alkylbase DNA glycosidase AlkA family.</text>
</comment>
<evidence type="ECO:0000256" key="3">
    <source>
        <dbReference type="ARBA" id="ARBA00023204"/>
    </source>
</evidence>
<gene>
    <name evidence="6" type="ORF">OSTQU699_LOCUS1087</name>
</gene>
<dbReference type="FunFam" id="1.10.340.30:FF:000004">
    <property type="entry name" value="DNA-3-methyladenine glycosylase II"/>
    <property type="match status" value="1"/>
</dbReference>
<evidence type="ECO:0000256" key="1">
    <source>
        <dbReference type="ARBA" id="ARBA00010817"/>
    </source>
</evidence>
<dbReference type="PANTHER" id="PTHR43003">
    <property type="entry name" value="DNA-3-METHYLADENINE GLYCOSYLASE"/>
    <property type="match status" value="1"/>
</dbReference>
<dbReference type="Gene3D" id="1.10.1670.40">
    <property type="match status" value="1"/>
</dbReference>
<feature type="domain" description="HhH-GPD" evidence="5">
    <location>
        <begin position="65"/>
        <end position="223"/>
    </location>
</feature>
<proteinExistence type="inferred from homology"/>
<evidence type="ECO:0000313" key="7">
    <source>
        <dbReference type="Proteomes" id="UP000708148"/>
    </source>
</evidence>
<dbReference type="EMBL" id="CAJHUC010000382">
    <property type="protein sequence ID" value="CAD7695726.1"/>
    <property type="molecule type" value="Genomic_DNA"/>
</dbReference>
<keyword evidence="3" id="KW-0234">DNA repair</keyword>
<dbReference type="InterPro" id="IPR011257">
    <property type="entry name" value="DNA_glycosylase"/>
</dbReference>
<dbReference type="OrthoDB" id="415889at2759"/>
<dbReference type="GO" id="GO:0008725">
    <property type="term" value="F:DNA-3-methyladenine glycosylase activity"/>
    <property type="evidence" value="ECO:0007669"/>
    <property type="project" value="TreeGrafter"/>
</dbReference>
<dbReference type="GO" id="GO:0032993">
    <property type="term" value="C:protein-DNA complex"/>
    <property type="evidence" value="ECO:0007669"/>
    <property type="project" value="TreeGrafter"/>
</dbReference>
<dbReference type="InterPro" id="IPR003265">
    <property type="entry name" value="HhH-GPD_domain"/>
</dbReference>
<feature type="compositionally biased region" description="Basic residues" evidence="4">
    <location>
        <begin position="241"/>
        <end position="250"/>
    </location>
</feature>
<keyword evidence="7" id="KW-1185">Reference proteome</keyword>
<evidence type="ECO:0000259" key="5">
    <source>
        <dbReference type="SMART" id="SM00478"/>
    </source>
</evidence>